<protein>
    <submittedName>
        <fullName evidence="1">Uncharacterized protein</fullName>
    </submittedName>
</protein>
<name>K5Z8S3_9BACT</name>
<comment type="caution">
    <text evidence="1">The sequence shown here is derived from an EMBL/GenBank/DDBJ whole genome shotgun (WGS) entry which is preliminary data.</text>
</comment>
<evidence type="ECO:0000313" key="2">
    <source>
        <dbReference type="Proteomes" id="UP000006271"/>
    </source>
</evidence>
<gene>
    <name evidence="1" type="ORF">HMPREF1060_02134</name>
</gene>
<evidence type="ECO:0000313" key="1">
    <source>
        <dbReference type="EMBL" id="EKN12019.1"/>
    </source>
</evidence>
<organism evidence="1 2">
    <name type="scientific">Parabacteroides merdae CL03T12C32</name>
    <dbReference type="NCBI Taxonomy" id="999420"/>
    <lineage>
        <taxon>Bacteria</taxon>
        <taxon>Pseudomonadati</taxon>
        <taxon>Bacteroidota</taxon>
        <taxon>Bacteroidia</taxon>
        <taxon>Bacteroidales</taxon>
        <taxon>Tannerellaceae</taxon>
        <taxon>Parabacteroides</taxon>
    </lineage>
</organism>
<proteinExistence type="predicted"/>
<accession>K5Z8S3</accession>
<reference evidence="1 2" key="1">
    <citation type="submission" date="2012-02" db="EMBL/GenBank/DDBJ databases">
        <title>The Genome Sequence of Parabacteroides merdae CL03T12C32.</title>
        <authorList>
            <consortium name="The Broad Institute Genome Sequencing Platform"/>
            <person name="Earl A."/>
            <person name="Ward D."/>
            <person name="Feldgarden M."/>
            <person name="Gevers D."/>
            <person name="Zitomersky N.L."/>
            <person name="Coyne M.J."/>
            <person name="Comstock L.E."/>
            <person name="Young S.K."/>
            <person name="Zeng Q."/>
            <person name="Gargeya S."/>
            <person name="Fitzgerald M."/>
            <person name="Haas B."/>
            <person name="Abouelleil A."/>
            <person name="Alvarado L."/>
            <person name="Arachchi H.M."/>
            <person name="Berlin A."/>
            <person name="Chapman S.B."/>
            <person name="Gearin G."/>
            <person name="Goldberg J."/>
            <person name="Griggs A."/>
            <person name="Gujja S."/>
            <person name="Hansen M."/>
            <person name="Heiman D."/>
            <person name="Howarth C."/>
            <person name="Larimer J."/>
            <person name="Lui A."/>
            <person name="MacDonald P.J.P."/>
            <person name="McCowen C."/>
            <person name="Montmayeur A."/>
            <person name="Murphy C."/>
            <person name="Neiman D."/>
            <person name="Pearson M."/>
            <person name="Priest M."/>
            <person name="Roberts A."/>
            <person name="Saif S."/>
            <person name="Shea T."/>
            <person name="Sisk P."/>
            <person name="Stolte C."/>
            <person name="Sykes S."/>
            <person name="Wortman J."/>
            <person name="Nusbaum C."/>
            <person name="Birren B."/>
        </authorList>
    </citation>
    <scope>NUCLEOTIDE SEQUENCE [LARGE SCALE GENOMIC DNA]</scope>
    <source>
        <strain evidence="1 2">CL03T12C32</strain>
    </source>
</reference>
<dbReference type="HOGENOM" id="CLU_3274019_0_0_10"/>
<sequence>MYRFHPFFGADFFAMFPNTEFYLFYGFAFPNKNDINLQYLY</sequence>
<dbReference type="Proteomes" id="UP000006271">
    <property type="component" value="Unassembled WGS sequence"/>
</dbReference>
<dbReference type="AlphaFoldDB" id="K5Z8S3"/>
<dbReference type="EMBL" id="AGZQ01000011">
    <property type="protein sequence ID" value="EKN12019.1"/>
    <property type="molecule type" value="Genomic_DNA"/>
</dbReference>